<reference evidence="5 6" key="1">
    <citation type="journal article" date="2008" name="Nature">
        <title>Genome analysis of the platypus reveals unique signatures of evolution.</title>
        <authorList>
            <person name="Warren W.C."/>
            <person name="Hillier L.W."/>
            <person name="Marshall Graves J.A."/>
            <person name="Birney E."/>
            <person name="Ponting C.P."/>
            <person name="Grutzner F."/>
            <person name="Belov K."/>
            <person name="Miller W."/>
            <person name="Clarke L."/>
            <person name="Chinwalla A.T."/>
            <person name="Yang S.P."/>
            <person name="Heger A."/>
            <person name="Locke D.P."/>
            <person name="Miethke P."/>
            <person name="Waters P.D."/>
            <person name="Veyrunes F."/>
            <person name="Fulton L."/>
            <person name="Fulton B."/>
            <person name="Graves T."/>
            <person name="Wallis J."/>
            <person name="Puente X.S."/>
            <person name="Lopez-Otin C."/>
            <person name="Ordonez G.R."/>
            <person name="Eichler E.E."/>
            <person name="Chen L."/>
            <person name="Cheng Z."/>
            <person name="Deakin J.E."/>
            <person name="Alsop A."/>
            <person name="Thompson K."/>
            <person name="Kirby P."/>
            <person name="Papenfuss A.T."/>
            <person name="Wakefield M.J."/>
            <person name="Olender T."/>
            <person name="Lancet D."/>
            <person name="Huttley G.A."/>
            <person name="Smit A.F."/>
            <person name="Pask A."/>
            <person name="Temple-Smith P."/>
            <person name="Batzer M.A."/>
            <person name="Walker J.A."/>
            <person name="Konkel M.K."/>
            <person name="Harris R.S."/>
            <person name="Whittington C.M."/>
            <person name="Wong E.S."/>
            <person name="Gemmell N.J."/>
            <person name="Buschiazzo E."/>
            <person name="Vargas Jentzsch I.M."/>
            <person name="Merkel A."/>
            <person name="Schmitz J."/>
            <person name="Zemann A."/>
            <person name="Churakov G."/>
            <person name="Kriegs J.O."/>
            <person name="Brosius J."/>
            <person name="Murchison E.P."/>
            <person name="Sachidanandam R."/>
            <person name="Smith C."/>
            <person name="Hannon G.J."/>
            <person name="Tsend-Ayush E."/>
            <person name="McMillan D."/>
            <person name="Attenborough R."/>
            <person name="Rens W."/>
            <person name="Ferguson-Smith M."/>
            <person name="Lefevre C.M."/>
            <person name="Sharp J.A."/>
            <person name="Nicholas K.R."/>
            <person name="Ray D.A."/>
            <person name="Kube M."/>
            <person name="Reinhardt R."/>
            <person name="Pringle T.H."/>
            <person name="Taylor J."/>
            <person name="Jones R.C."/>
            <person name="Nixon B."/>
            <person name="Dacheux J.L."/>
            <person name="Niwa H."/>
            <person name="Sekita Y."/>
            <person name="Huang X."/>
            <person name="Stark A."/>
            <person name="Kheradpour P."/>
            <person name="Kellis M."/>
            <person name="Flicek P."/>
            <person name="Chen Y."/>
            <person name="Webber C."/>
            <person name="Hardison R."/>
            <person name="Nelson J."/>
            <person name="Hallsworth-Pepin K."/>
            <person name="Delehaunty K."/>
            <person name="Markovic C."/>
            <person name="Minx P."/>
            <person name="Feng Y."/>
            <person name="Kremitzki C."/>
            <person name="Mitreva M."/>
            <person name="Glasscock J."/>
            <person name="Wylie T."/>
            <person name="Wohldmann P."/>
            <person name="Thiru P."/>
            <person name="Nhan M.N."/>
            <person name="Pohl C.S."/>
            <person name="Smith S.M."/>
            <person name="Hou S."/>
            <person name="Nefedov M."/>
            <person name="de Jong P.J."/>
            <person name="Renfree M.B."/>
            <person name="Mardis E.R."/>
            <person name="Wilson R.K."/>
        </authorList>
    </citation>
    <scope>NUCLEOTIDE SEQUENCE [LARGE SCALE GENOMIC DNA]</scope>
    <source>
        <strain evidence="5 6">Glennie</strain>
    </source>
</reference>
<dbReference type="FunCoup" id="A0A6I8MZP1">
    <property type="interactions" value="134"/>
</dbReference>
<dbReference type="GeneTree" id="ENSGT00940000158641"/>
<dbReference type="PANTHER" id="PTHR11036">
    <property type="entry name" value="SEMAPHORIN"/>
    <property type="match status" value="1"/>
</dbReference>
<evidence type="ECO:0000256" key="2">
    <source>
        <dbReference type="PROSITE-ProRule" id="PRU00352"/>
    </source>
</evidence>
<dbReference type="Ensembl" id="ENSOANT00000075346.1">
    <property type="protein sequence ID" value="ENSOANP00000034149.1"/>
    <property type="gene ID" value="ENSOANG00000036902.1"/>
</dbReference>
<evidence type="ECO:0000259" key="4">
    <source>
        <dbReference type="PROSITE" id="PS51004"/>
    </source>
</evidence>
<dbReference type="Pfam" id="PF01403">
    <property type="entry name" value="Sema"/>
    <property type="match status" value="1"/>
</dbReference>
<dbReference type="InterPro" id="IPR027231">
    <property type="entry name" value="Semaphorin"/>
</dbReference>
<feature type="region of interest" description="Disordered" evidence="3">
    <location>
        <begin position="944"/>
        <end position="963"/>
    </location>
</feature>
<dbReference type="GO" id="GO:0007411">
    <property type="term" value="P:axon guidance"/>
    <property type="evidence" value="ECO:0000318"/>
    <property type="project" value="GO_Central"/>
</dbReference>
<keyword evidence="6" id="KW-1185">Reference proteome</keyword>
<evidence type="ECO:0000256" key="1">
    <source>
        <dbReference type="ARBA" id="ARBA00023180"/>
    </source>
</evidence>
<dbReference type="Gene3D" id="2.130.10.10">
    <property type="entry name" value="YVTN repeat-like/Quinoprotein amine dehydrogenase"/>
    <property type="match status" value="1"/>
</dbReference>
<dbReference type="Bgee" id="ENSOANG00000036902">
    <property type="expression patterns" value="Expressed in heart and 7 other cell types or tissues"/>
</dbReference>
<dbReference type="GO" id="GO:0001755">
    <property type="term" value="P:neural crest cell migration"/>
    <property type="evidence" value="ECO:0000318"/>
    <property type="project" value="GO_Central"/>
</dbReference>
<dbReference type="Proteomes" id="UP000002279">
    <property type="component" value="Chromosome X5"/>
</dbReference>
<feature type="compositionally biased region" description="Gly residues" evidence="3">
    <location>
        <begin position="163"/>
        <end position="172"/>
    </location>
</feature>
<reference evidence="5" key="3">
    <citation type="submission" date="2025-09" db="UniProtKB">
        <authorList>
            <consortium name="Ensembl"/>
        </authorList>
    </citation>
    <scope>IDENTIFICATION</scope>
    <source>
        <strain evidence="5">Glennie</strain>
    </source>
</reference>
<gene>
    <name evidence="5" type="primary">SEMA6C</name>
</gene>
<feature type="compositionally biased region" description="Gly residues" evidence="3">
    <location>
        <begin position="132"/>
        <end position="143"/>
    </location>
</feature>
<feature type="compositionally biased region" description="Pro residues" evidence="3">
    <location>
        <begin position="1141"/>
        <end position="1163"/>
    </location>
</feature>
<dbReference type="InterPro" id="IPR015943">
    <property type="entry name" value="WD40/YVTN_repeat-like_dom_sf"/>
</dbReference>
<proteinExistence type="predicted"/>
<dbReference type="OMA" id="KESKPAC"/>
<dbReference type="GO" id="GO:0045499">
    <property type="term" value="F:chemorepellent activity"/>
    <property type="evidence" value="ECO:0000318"/>
    <property type="project" value="GO_Central"/>
</dbReference>
<accession>A0A6I8MZP1</accession>
<feature type="region of interest" description="Disordered" evidence="3">
    <location>
        <begin position="91"/>
        <end position="242"/>
    </location>
</feature>
<feature type="compositionally biased region" description="Pro residues" evidence="3">
    <location>
        <begin position="919"/>
        <end position="938"/>
    </location>
</feature>
<organism evidence="5 6">
    <name type="scientific">Ornithorhynchus anatinus</name>
    <name type="common">Duckbill platypus</name>
    <dbReference type="NCBI Taxonomy" id="9258"/>
    <lineage>
        <taxon>Eukaryota</taxon>
        <taxon>Metazoa</taxon>
        <taxon>Chordata</taxon>
        <taxon>Craniata</taxon>
        <taxon>Vertebrata</taxon>
        <taxon>Euteleostomi</taxon>
        <taxon>Mammalia</taxon>
        <taxon>Monotremata</taxon>
        <taxon>Ornithorhynchidae</taxon>
        <taxon>Ornithorhynchus</taxon>
    </lineage>
</organism>
<dbReference type="AlphaFoldDB" id="A0A6I8MZP1"/>
<dbReference type="InParanoid" id="A0A6I8MZP1"/>
<feature type="compositionally biased region" description="Low complexity" evidence="3">
    <location>
        <begin position="211"/>
        <end position="222"/>
    </location>
</feature>
<feature type="region of interest" description="Disordered" evidence="3">
    <location>
        <begin position="914"/>
        <end position="938"/>
    </location>
</feature>
<dbReference type="SUPFAM" id="SSF101912">
    <property type="entry name" value="Sema domain"/>
    <property type="match status" value="1"/>
</dbReference>
<feature type="region of interest" description="Disordered" evidence="3">
    <location>
        <begin position="833"/>
        <end position="863"/>
    </location>
</feature>
<feature type="domain" description="Sema" evidence="4">
    <location>
        <begin position="297"/>
        <end position="779"/>
    </location>
</feature>
<protein>
    <submittedName>
        <fullName evidence="5">Semaphorin 6C</fullName>
    </submittedName>
</protein>
<sequence>MCLLVSALPVSGGSLRLCPPVCLWSLRLRVSLYVSACLCPACVWGSLRLCPPACLCSPRVPRPPLEGLCSLCTPGRLWGLVSRPSLCVSVSVSPGRCPGPSPRAADRPSRCPRPQVGGWRGPAPVPPRAAIGRGGSGGGAEGPRGGRRLAEGPRGRGRAGARAGRGGAGGRGRGPELQAAALFSSAEPRPERALRAGPRTPGPPDPRDPRTPGFSSPAASPRPASPFPSLPSPPPRNTAHPELEDRAGVWGCWAPGPRAPLPAPPTMTPTPPLLPPLLLLLLPPPGLPAWTTFPRDPPPLLTSDLRGVASPSWFRGAAGEPAARELGLDFQRLLRVNGSLLVAGRDHVFSFDLQRAQEGLVPDKYLTWKSRDVDNCAVRGRGRSECYNYIRVLLVRDPETLLACGTNALSPACRTYRMSTLEQEGPELSGQARCPYDTAQSSAALFADGSLYSATSADFQGSDAVLYRSLGPQPPLRSLKYDSKWLREPHFVHALEHRDHVYFFFREVSVESTRLGRVQFSRVGRVCKRDVGGSPRVLERYWTSFLKARLNCSIPGDSVFYFDVLQALSGPTLLHGRPALFGVFTTQPNSIPGSAVCAFYLDDIERAFEGRFKEQRSPDVTWNPVPEDRVPSPRPGSCAGTGSAAAFRSSKELPDDVLTFVKAHPLLDPAVPAAGHHPLFTWTGSRSRLTQVVVDPYAGPHGNATVLFLGAEDGKVLKVLSLPGPNASVTPILVEEIDAYNPARCRGKPEPQRVLGLELDAAHYGLFVAFAGCLLRLPLGRCPAHGGCRRTCLASRDPYCVWLPSGECVASGGLQGVDFEQDVEGTAGELGACQDSALGSRSGPEDPVFGVRQEPSPPPPPSPLPVPLLLASVSAAFALGAAVSGLLVSCACRLVQRQAPKDPEAGGLPRALSLRSLARPPPPPPPGKEPTPVPTPPPLYATFLPAPPAPDLSGLPTPDATPELPAKRLRAAPEWNQNGNNAGGGRARSPRGPPLCARVLVRPPPPGCPTQGVEVTTLDELLRHLHASSPGPTTPTAPFANRVRPLQPPAPEPLELSEPPGPASYFSASTLPRDLAPPRRLDIPPDGPGPAPAPRSRPPLSAPAPRLGLGDGRGGGVQGPRAPPALLTRVPRRWERRGGPSPKPSSPPKAPLDPLVSPGPLPPTGRFDF</sequence>
<evidence type="ECO:0000313" key="5">
    <source>
        <dbReference type="Ensembl" id="ENSOANP00000034149.1"/>
    </source>
</evidence>
<feature type="compositionally biased region" description="Low complexity" evidence="3">
    <location>
        <begin position="1027"/>
        <end position="1038"/>
    </location>
</feature>
<dbReference type="InterPro" id="IPR001627">
    <property type="entry name" value="Semap_dom"/>
</dbReference>
<comment type="caution">
    <text evidence="2">Lacks conserved residue(s) required for the propagation of feature annotation.</text>
</comment>
<dbReference type="GO" id="GO:0071526">
    <property type="term" value="P:semaphorin-plexin signaling pathway"/>
    <property type="evidence" value="ECO:0000318"/>
    <property type="project" value="GO_Central"/>
</dbReference>
<feature type="region of interest" description="Disordered" evidence="3">
    <location>
        <begin position="971"/>
        <end position="1169"/>
    </location>
</feature>
<feature type="compositionally biased region" description="Gly residues" evidence="3">
    <location>
        <begin position="1109"/>
        <end position="1118"/>
    </location>
</feature>
<reference evidence="5" key="2">
    <citation type="submission" date="2025-08" db="UniProtKB">
        <authorList>
            <consortium name="Ensembl"/>
        </authorList>
    </citation>
    <scope>IDENTIFICATION</scope>
    <source>
        <strain evidence="5">Glennie</strain>
    </source>
</reference>
<evidence type="ECO:0000256" key="3">
    <source>
        <dbReference type="SAM" id="MobiDB-lite"/>
    </source>
</evidence>
<name>A0A6I8MZP1_ORNAN</name>
<dbReference type="PANTHER" id="PTHR11036:SF11">
    <property type="entry name" value="SEMAPHORIN-6C"/>
    <property type="match status" value="1"/>
</dbReference>
<keyword evidence="1" id="KW-0325">Glycoprotein</keyword>
<feature type="compositionally biased region" description="Pro residues" evidence="3">
    <location>
        <begin position="1085"/>
        <end position="1102"/>
    </location>
</feature>
<dbReference type="Gene3D" id="3.30.1680.10">
    <property type="entry name" value="ligand-binding face of the semaphorins, domain 2"/>
    <property type="match status" value="1"/>
</dbReference>
<evidence type="ECO:0000313" key="6">
    <source>
        <dbReference type="Proteomes" id="UP000002279"/>
    </source>
</evidence>
<dbReference type="PROSITE" id="PS51004">
    <property type="entry name" value="SEMA"/>
    <property type="match status" value="1"/>
</dbReference>
<dbReference type="SUPFAM" id="SSF103575">
    <property type="entry name" value="Plexin repeat"/>
    <property type="match status" value="1"/>
</dbReference>
<dbReference type="SMART" id="SM00630">
    <property type="entry name" value="Sema"/>
    <property type="match status" value="1"/>
</dbReference>
<dbReference type="GO" id="GO:0005886">
    <property type="term" value="C:plasma membrane"/>
    <property type="evidence" value="ECO:0000318"/>
    <property type="project" value="GO_Central"/>
</dbReference>
<dbReference type="InterPro" id="IPR036352">
    <property type="entry name" value="Semap_dom_sf"/>
</dbReference>
<feature type="compositionally biased region" description="Pro residues" evidence="3">
    <location>
        <begin position="223"/>
        <end position="236"/>
    </location>
</feature>
<dbReference type="GO" id="GO:0030215">
    <property type="term" value="F:semaphorin receptor binding"/>
    <property type="evidence" value="ECO:0000318"/>
    <property type="project" value="GO_Central"/>
</dbReference>
<dbReference type="FunFam" id="2.130.10.10:FF:000184">
    <property type="entry name" value="semaphorin-6C isoform X1"/>
    <property type="match status" value="1"/>
</dbReference>
<dbReference type="GO" id="GO:0030335">
    <property type="term" value="P:positive regulation of cell migration"/>
    <property type="evidence" value="ECO:0000318"/>
    <property type="project" value="GO_Central"/>
</dbReference>